<reference evidence="1 2" key="1">
    <citation type="submission" date="2018-11" db="EMBL/GenBank/DDBJ databases">
        <authorList>
            <consortium name="Pathogen Informatics"/>
        </authorList>
    </citation>
    <scope>NUCLEOTIDE SEQUENCE [LARGE SCALE GENOMIC DNA]</scope>
</reference>
<dbReference type="EMBL" id="UYRV01016548">
    <property type="protein sequence ID" value="VDK62144.1"/>
    <property type="molecule type" value="Genomic_DNA"/>
</dbReference>
<accession>A0A3P6T567</accession>
<protein>
    <submittedName>
        <fullName evidence="1">Uncharacterized protein</fullName>
    </submittedName>
</protein>
<name>A0A3P6T567_CYLGO</name>
<gene>
    <name evidence="1" type="ORF">CGOC_LOCUS5439</name>
</gene>
<dbReference type="OrthoDB" id="6355886at2759"/>
<organism evidence="1 2">
    <name type="scientific">Cylicostephanus goldi</name>
    <name type="common">Nematode worm</name>
    <dbReference type="NCBI Taxonomy" id="71465"/>
    <lineage>
        <taxon>Eukaryota</taxon>
        <taxon>Metazoa</taxon>
        <taxon>Ecdysozoa</taxon>
        <taxon>Nematoda</taxon>
        <taxon>Chromadorea</taxon>
        <taxon>Rhabditida</taxon>
        <taxon>Rhabditina</taxon>
        <taxon>Rhabditomorpha</taxon>
        <taxon>Strongyloidea</taxon>
        <taxon>Strongylidae</taxon>
        <taxon>Cylicostephanus</taxon>
    </lineage>
</organism>
<dbReference type="AlphaFoldDB" id="A0A3P6T567"/>
<evidence type="ECO:0000313" key="1">
    <source>
        <dbReference type="EMBL" id="VDK62144.1"/>
    </source>
</evidence>
<sequence>MYIMGREARRLILDYARLLSTPIMFEDILYTGIIAKKAGIRRVHWKASVSLDFRTLPFEIAMFGCGNF</sequence>
<keyword evidence="2" id="KW-1185">Reference proteome</keyword>
<evidence type="ECO:0000313" key="2">
    <source>
        <dbReference type="Proteomes" id="UP000271889"/>
    </source>
</evidence>
<proteinExistence type="predicted"/>
<dbReference type="Proteomes" id="UP000271889">
    <property type="component" value="Unassembled WGS sequence"/>
</dbReference>